<dbReference type="SUPFAM" id="SSF55174">
    <property type="entry name" value="Alpha-L RNA-binding motif"/>
    <property type="match status" value="1"/>
</dbReference>
<dbReference type="PROSITE" id="PS50889">
    <property type="entry name" value="S4"/>
    <property type="match status" value="1"/>
</dbReference>
<protein>
    <recommendedName>
        <fullName evidence="7">Pseudouridine synthase</fullName>
        <ecNumber evidence="7">5.4.99.-</ecNumber>
    </recommendedName>
</protein>
<dbReference type="CDD" id="cd02869">
    <property type="entry name" value="PseudoU_synth_RluA_like"/>
    <property type="match status" value="1"/>
</dbReference>
<dbReference type="InterPro" id="IPR050188">
    <property type="entry name" value="RluA_PseudoU_synthase"/>
</dbReference>
<comment type="catalytic activity">
    <reaction evidence="1 7">
        <text>a uridine in RNA = a pseudouridine in RNA</text>
        <dbReference type="Rhea" id="RHEA:48348"/>
        <dbReference type="Rhea" id="RHEA-COMP:12068"/>
        <dbReference type="Rhea" id="RHEA-COMP:12069"/>
        <dbReference type="ChEBI" id="CHEBI:65314"/>
        <dbReference type="ChEBI" id="CHEBI:65315"/>
    </reaction>
</comment>
<dbReference type="Gene3D" id="3.30.2350.10">
    <property type="entry name" value="Pseudouridine synthase"/>
    <property type="match status" value="1"/>
</dbReference>
<comment type="function">
    <text evidence="7">Responsible for synthesis of pseudouridine from uracil.</text>
</comment>
<dbReference type="InterPro" id="IPR036986">
    <property type="entry name" value="S4_RNA-bd_sf"/>
</dbReference>
<name>A0A4Z0GSJ7_9BACL</name>
<dbReference type="GO" id="GO:0003723">
    <property type="term" value="F:RNA binding"/>
    <property type="evidence" value="ECO:0007669"/>
    <property type="project" value="UniProtKB-KW"/>
</dbReference>
<dbReference type="PROSITE" id="PS01129">
    <property type="entry name" value="PSI_RLU"/>
    <property type="match status" value="1"/>
</dbReference>
<evidence type="ECO:0000256" key="2">
    <source>
        <dbReference type="ARBA" id="ARBA00010876"/>
    </source>
</evidence>
<feature type="active site" evidence="5">
    <location>
        <position position="138"/>
    </location>
</feature>
<dbReference type="SUPFAM" id="SSF55120">
    <property type="entry name" value="Pseudouridine synthase"/>
    <property type="match status" value="1"/>
</dbReference>
<keyword evidence="10" id="KW-1185">Reference proteome</keyword>
<dbReference type="Pfam" id="PF01479">
    <property type="entry name" value="S4"/>
    <property type="match status" value="1"/>
</dbReference>
<organism evidence="9 10">
    <name type="scientific">Sporolactobacillus shoreae</name>
    <dbReference type="NCBI Taxonomy" id="1465501"/>
    <lineage>
        <taxon>Bacteria</taxon>
        <taxon>Bacillati</taxon>
        <taxon>Bacillota</taxon>
        <taxon>Bacilli</taxon>
        <taxon>Bacillales</taxon>
        <taxon>Sporolactobacillaceae</taxon>
        <taxon>Sporolactobacillus</taxon>
    </lineage>
</organism>
<evidence type="ECO:0000256" key="4">
    <source>
        <dbReference type="ARBA" id="ARBA00023235"/>
    </source>
</evidence>
<dbReference type="AlphaFoldDB" id="A0A4Z0GSJ7"/>
<reference evidence="9 10" key="1">
    <citation type="journal article" date="2015" name="Int. J. Syst. Evol. Microbiol.">
        <title>Sporolactobacillus shoreae sp. nov. and Sporolactobacillus spathodeae sp. nov., two spore-forming lactic acid bacteria isolated from tree barks in Thailand.</title>
        <authorList>
            <person name="Thamacharoensuk T."/>
            <person name="Kitahara M."/>
            <person name="Ohkuma M."/>
            <person name="Thongchul N."/>
            <person name="Tanasupawat S."/>
        </authorList>
    </citation>
    <scope>NUCLEOTIDE SEQUENCE [LARGE SCALE GENOMIC DNA]</scope>
    <source>
        <strain evidence="9 10">BK92</strain>
    </source>
</reference>
<dbReference type="EC" id="5.4.99.-" evidence="7"/>
<dbReference type="GO" id="GO:0000455">
    <property type="term" value="P:enzyme-directed rRNA pseudouridine synthesis"/>
    <property type="evidence" value="ECO:0007669"/>
    <property type="project" value="TreeGrafter"/>
</dbReference>
<gene>
    <name evidence="9" type="ORF">E4665_00650</name>
</gene>
<evidence type="ECO:0000313" key="10">
    <source>
        <dbReference type="Proteomes" id="UP000298347"/>
    </source>
</evidence>
<dbReference type="InterPro" id="IPR006224">
    <property type="entry name" value="PsdUridine_synth_RluA-like_CS"/>
</dbReference>
<dbReference type="RefSeq" id="WP_135346865.1">
    <property type="nucleotide sequence ID" value="NZ_SRJD01000001.1"/>
</dbReference>
<accession>A0A4Z0GSJ7</accession>
<feature type="domain" description="RNA-binding S4" evidence="8">
    <location>
        <begin position="15"/>
        <end position="79"/>
    </location>
</feature>
<dbReference type="EMBL" id="SRJD01000001">
    <property type="protein sequence ID" value="TGB00219.1"/>
    <property type="molecule type" value="Genomic_DNA"/>
</dbReference>
<proteinExistence type="inferred from homology"/>
<dbReference type="FunFam" id="3.30.2350.10:FF:000006">
    <property type="entry name" value="Pseudouridine synthase"/>
    <property type="match status" value="1"/>
</dbReference>
<dbReference type="CDD" id="cd00165">
    <property type="entry name" value="S4"/>
    <property type="match status" value="1"/>
</dbReference>
<dbReference type="Proteomes" id="UP000298347">
    <property type="component" value="Unassembled WGS sequence"/>
</dbReference>
<evidence type="ECO:0000259" key="8">
    <source>
        <dbReference type="SMART" id="SM00363"/>
    </source>
</evidence>
<evidence type="ECO:0000256" key="7">
    <source>
        <dbReference type="RuleBase" id="RU362028"/>
    </source>
</evidence>
<evidence type="ECO:0000313" key="9">
    <source>
        <dbReference type="EMBL" id="TGB00219.1"/>
    </source>
</evidence>
<evidence type="ECO:0000256" key="1">
    <source>
        <dbReference type="ARBA" id="ARBA00000073"/>
    </source>
</evidence>
<dbReference type="PANTHER" id="PTHR21600">
    <property type="entry name" value="MITOCHONDRIAL RNA PSEUDOURIDINE SYNTHASE"/>
    <property type="match status" value="1"/>
</dbReference>
<dbReference type="InterPro" id="IPR020103">
    <property type="entry name" value="PsdUridine_synth_cat_dom_sf"/>
</dbReference>
<dbReference type="SMART" id="SM00363">
    <property type="entry name" value="S4"/>
    <property type="match status" value="1"/>
</dbReference>
<dbReference type="InterPro" id="IPR006145">
    <property type="entry name" value="PsdUridine_synth_RsuA/RluA"/>
</dbReference>
<comment type="similarity">
    <text evidence="2 7">Belongs to the pseudouridine synthase RluA family.</text>
</comment>
<dbReference type="InterPro" id="IPR006225">
    <property type="entry name" value="PsdUridine_synth_RluC/D"/>
</dbReference>
<evidence type="ECO:0000256" key="5">
    <source>
        <dbReference type="PIRSR" id="PIRSR606225-1"/>
    </source>
</evidence>
<keyword evidence="3 6" id="KW-0694">RNA-binding</keyword>
<evidence type="ECO:0000256" key="6">
    <source>
        <dbReference type="PROSITE-ProRule" id="PRU00182"/>
    </source>
</evidence>
<dbReference type="InterPro" id="IPR002942">
    <property type="entry name" value="S4_RNA-bd"/>
</dbReference>
<dbReference type="GO" id="GO:0120159">
    <property type="term" value="F:rRNA pseudouridine synthase activity"/>
    <property type="evidence" value="ECO:0007669"/>
    <property type="project" value="UniProtKB-ARBA"/>
</dbReference>
<dbReference type="PANTHER" id="PTHR21600:SF44">
    <property type="entry name" value="RIBOSOMAL LARGE SUBUNIT PSEUDOURIDINE SYNTHASE D"/>
    <property type="match status" value="1"/>
</dbReference>
<dbReference type="Pfam" id="PF00849">
    <property type="entry name" value="PseudoU_synth_2"/>
    <property type="match status" value="1"/>
</dbReference>
<sequence length="306" mass="34082">MACLRKVADQTDEGKRMDKWAAEQFPDESRSRLQQLIKEGHVLVNGDKVKISYRMKNGDEISVSIPAPEPLDVVSENIPLDIVYEDDSVIVVNKPRGMVVHPAPGHMTNTLVNALLYHCHDLSGINGVLRPGIVHRIDKDTSGLLMVAKTDAAHHSLAAQLKDKTTHRVYLTIVHGTLDEDSGTIDAPIGRDEKDRKKMAVTKNHSKSAITHFEVLERFGKYTYLSCRLETGRTHQIRVHMAYIGHPVAGDPKYGPRKTLPIDGQALHAAELGFTHPVTGKFMNFKMDPPTDFENLLGMLRQGNFS</sequence>
<dbReference type="Gene3D" id="3.10.290.10">
    <property type="entry name" value="RNA-binding S4 domain"/>
    <property type="match status" value="1"/>
</dbReference>
<keyword evidence="4 7" id="KW-0413">Isomerase</keyword>
<comment type="caution">
    <text evidence="9">The sequence shown here is derived from an EMBL/GenBank/DDBJ whole genome shotgun (WGS) entry which is preliminary data.</text>
</comment>
<evidence type="ECO:0000256" key="3">
    <source>
        <dbReference type="ARBA" id="ARBA00022884"/>
    </source>
</evidence>
<dbReference type="OrthoDB" id="9807829at2"/>
<dbReference type="NCBIfam" id="TIGR00005">
    <property type="entry name" value="rluA_subfam"/>
    <property type="match status" value="1"/>
</dbReference>